<accession>A0A3D8Y3N0</accession>
<protein>
    <submittedName>
        <fullName evidence="5">Glycosyltransferase family 2 protein</fullName>
    </submittedName>
</protein>
<dbReference type="PANTHER" id="PTHR43179">
    <property type="entry name" value="RHAMNOSYLTRANSFERASE WBBL"/>
    <property type="match status" value="1"/>
</dbReference>
<dbReference type="PANTHER" id="PTHR43179:SF12">
    <property type="entry name" value="GALACTOFURANOSYLTRANSFERASE GLFT2"/>
    <property type="match status" value="1"/>
</dbReference>
<comment type="caution">
    <text evidence="5">The sequence shown here is derived from an EMBL/GenBank/DDBJ whole genome shotgun (WGS) entry which is preliminary data.</text>
</comment>
<name>A0A3D8Y3N0_9BACT</name>
<evidence type="ECO:0000256" key="2">
    <source>
        <dbReference type="ARBA" id="ARBA00022676"/>
    </source>
</evidence>
<dbReference type="GO" id="GO:0016757">
    <property type="term" value="F:glycosyltransferase activity"/>
    <property type="evidence" value="ECO:0007669"/>
    <property type="project" value="UniProtKB-KW"/>
</dbReference>
<gene>
    <name evidence="5" type="ORF">DSL64_26335</name>
</gene>
<comment type="similarity">
    <text evidence="1">Belongs to the glycosyltransferase 2 family.</text>
</comment>
<dbReference type="OrthoDB" id="8936324at2"/>
<reference evidence="5 6" key="1">
    <citation type="submission" date="2018-07" db="EMBL/GenBank/DDBJ databases">
        <title>Dyadobacter roseus sp. nov., isolated from rose rhizosphere soil.</title>
        <authorList>
            <person name="Chen L."/>
        </authorList>
    </citation>
    <scope>NUCLEOTIDE SEQUENCE [LARGE SCALE GENOMIC DNA]</scope>
    <source>
        <strain evidence="5 6">RS19</strain>
    </source>
</reference>
<dbReference type="Proteomes" id="UP000256373">
    <property type="component" value="Unassembled WGS sequence"/>
</dbReference>
<dbReference type="EMBL" id="QNUL01000036">
    <property type="protein sequence ID" value="REA56642.1"/>
    <property type="molecule type" value="Genomic_DNA"/>
</dbReference>
<evidence type="ECO:0000259" key="4">
    <source>
        <dbReference type="Pfam" id="PF00535"/>
    </source>
</evidence>
<feature type="domain" description="Glycosyltransferase 2-like" evidence="4">
    <location>
        <begin position="5"/>
        <end position="174"/>
    </location>
</feature>
<dbReference type="SUPFAM" id="SSF53448">
    <property type="entry name" value="Nucleotide-diphospho-sugar transferases"/>
    <property type="match status" value="1"/>
</dbReference>
<keyword evidence="2" id="KW-0328">Glycosyltransferase</keyword>
<evidence type="ECO:0000313" key="5">
    <source>
        <dbReference type="EMBL" id="REA56642.1"/>
    </source>
</evidence>
<dbReference type="Pfam" id="PF00535">
    <property type="entry name" value="Glycos_transf_2"/>
    <property type="match status" value="1"/>
</dbReference>
<evidence type="ECO:0000256" key="3">
    <source>
        <dbReference type="ARBA" id="ARBA00022679"/>
    </source>
</evidence>
<dbReference type="Gene3D" id="3.90.550.10">
    <property type="entry name" value="Spore Coat Polysaccharide Biosynthesis Protein SpsA, Chain A"/>
    <property type="match status" value="1"/>
</dbReference>
<evidence type="ECO:0000313" key="6">
    <source>
        <dbReference type="Proteomes" id="UP000256373"/>
    </source>
</evidence>
<keyword evidence="3 5" id="KW-0808">Transferase</keyword>
<evidence type="ECO:0000256" key="1">
    <source>
        <dbReference type="ARBA" id="ARBA00006739"/>
    </source>
</evidence>
<dbReference type="AlphaFoldDB" id="A0A3D8Y3N0"/>
<proteinExistence type="inferred from homology"/>
<dbReference type="InterPro" id="IPR001173">
    <property type="entry name" value="Glyco_trans_2-like"/>
</dbReference>
<dbReference type="RefSeq" id="WP_115833952.1">
    <property type="nucleotide sequence ID" value="NZ_QNUL01000036.1"/>
</dbReference>
<organism evidence="5 6">
    <name type="scientific">Dyadobacter luteus</name>
    <dbReference type="NCBI Taxonomy" id="2259619"/>
    <lineage>
        <taxon>Bacteria</taxon>
        <taxon>Pseudomonadati</taxon>
        <taxon>Bacteroidota</taxon>
        <taxon>Cytophagia</taxon>
        <taxon>Cytophagales</taxon>
        <taxon>Spirosomataceae</taxon>
        <taxon>Dyadobacter</taxon>
    </lineage>
</organism>
<sequence>MRSISVVIPNYNGKHLFEKYFEHNLNILSELGTSVQIIVIDDASKDDSVAYLKEHYGNHITLIEKEVNSGFSNTCNLGIKEATNELIFLLNTDVTLEKGYFEKLYKYFERDDTFGVMGRIIGMDDDLIREAARSPKIMGRKIKSGDFFHLDDMESFTPTFYLSGAIALMDTQKLKAINGFNEMFNPYYGEDQELSIRAWRLGWKCYYEHNAVCRHEVSASTKTHNHKRAIKRIHFRNRYYVHFLHLYGSDLLFWHIQILLCDVLLGILTLQFYKAEAYLDFLKNLKGLRRKKNSFNRQMKRYDSDMGILDVIQKIHIMLKYKQVIKL</sequence>
<keyword evidence="6" id="KW-1185">Reference proteome</keyword>
<dbReference type="InterPro" id="IPR029044">
    <property type="entry name" value="Nucleotide-diphossugar_trans"/>
</dbReference>